<dbReference type="SUPFAM" id="SSF56973">
    <property type="entry name" value="Aerolisin/ETX pore-forming domain"/>
    <property type="match status" value="1"/>
</dbReference>
<feature type="chain" id="PRO_5003120327" evidence="1">
    <location>
        <begin position="20"/>
        <end position="309"/>
    </location>
</feature>
<gene>
    <name evidence="2" type="ORF">SCHCODRAFT_232993</name>
</gene>
<keyword evidence="3" id="KW-1185">Reference proteome</keyword>
<dbReference type="OMA" id="CETHTTS"/>
<sequence>MARFSFAFATMVLALLASATPMPRSKVPEHATKLAIDDATKRIVAYDARGVHLGFVERDTFVQTKRQATGSCTSLSADDVQKLPGWAQLEQQANDNWGTGSRKIVTNDKDYPDRPAEICVEDASEITVDGDPACTTQTQSLDTTITGTNGTATVSETTGTKFSSSQTVSEQSSIAIGEKFTGVKVKIPKKISNITSPTYVEATFTNTLATTETSETDQQSTQTVSIAVADGKTCKVNFDVSTCTAQGSGQVPFVATGWVWFEYDDKTEGHYKWALKIDDVLSNKDDRSTFLKFDAQVKSDTNGEYKAEC</sequence>
<keyword evidence="1" id="KW-0732">Signal</keyword>
<accession>D8PUA4</accession>
<dbReference type="KEGG" id="scm:SCHCO_02604144"/>
<name>D8PUA4_SCHCM</name>
<dbReference type="HOGENOM" id="CLU_058858_1_0_1"/>
<protein>
    <submittedName>
        <fullName evidence="2">Uncharacterized protein</fullName>
    </submittedName>
</protein>
<feature type="signal peptide" evidence="1">
    <location>
        <begin position="1"/>
        <end position="19"/>
    </location>
</feature>
<dbReference type="Proteomes" id="UP000007431">
    <property type="component" value="Unassembled WGS sequence"/>
</dbReference>
<organism evidence="3">
    <name type="scientific">Schizophyllum commune (strain H4-8 / FGSC 9210)</name>
    <name type="common">Split gill fungus</name>
    <dbReference type="NCBI Taxonomy" id="578458"/>
    <lineage>
        <taxon>Eukaryota</taxon>
        <taxon>Fungi</taxon>
        <taxon>Dikarya</taxon>
        <taxon>Basidiomycota</taxon>
        <taxon>Agaricomycotina</taxon>
        <taxon>Agaricomycetes</taxon>
        <taxon>Agaricomycetidae</taxon>
        <taxon>Agaricales</taxon>
        <taxon>Schizophyllaceae</taxon>
        <taxon>Schizophyllum</taxon>
    </lineage>
</organism>
<evidence type="ECO:0000313" key="2">
    <source>
        <dbReference type="EMBL" id="EFJ01416.1"/>
    </source>
</evidence>
<dbReference type="OrthoDB" id="3010635at2759"/>
<evidence type="ECO:0000313" key="3">
    <source>
        <dbReference type="Proteomes" id="UP000007431"/>
    </source>
</evidence>
<reference evidence="2 3" key="1">
    <citation type="journal article" date="2010" name="Nat. Biotechnol.">
        <title>Genome sequence of the model mushroom Schizophyllum commune.</title>
        <authorList>
            <person name="Ohm R.A."/>
            <person name="de Jong J.F."/>
            <person name="Lugones L.G."/>
            <person name="Aerts A."/>
            <person name="Kothe E."/>
            <person name="Stajich J.E."/>
            <person name="de Vries R.P."/>
            <person name="Record E."/>
            <person name="Levasseur A."/>
            <person name="Baker S.E."/>
            <person name="Bartholomew K.A."/>
            <person name="Coutinho P.M."/>
            <person name="Erdmann S."/>
            <person name="Fowler T.J."/>
            <person name="Gathman A.C."/>
            <person name="Lombard V."/>
            <person name="Henrissat B."/>
            <person name="Knabe N."/>
            <person name="Kuees U."/>
            <person name="Lilly W.W."/>
            <person name="Lindquist E."/>
            <person name="Lucas S."/>
            <person name="Magnuson J.K."/>
            <person name="Piumi F."/>
            <person name="Raudaskoski M."/>
            <person name="Salamov A."/>
            <person name="Schmutz J."/>
            <person name="Schwarze F.W.M.R."/>
            <person name="vanKuyk P.A."/>
            <person name="Horton J.S."/>
            <person name="Grigoriev I.V."/>
            <person name="Woesten H.A.B."/>
        </authorList>
    </citation>
    <scope>NUCLEOTIDE SEQUENCE [LARGE SCALE GENOMIC DNA]</scope>
    <source>
        <strain evidence="3">H4-8 / FGSC 9210</strain>
    </source>
</reference>
<dbReference type="EMBL" id="GL377303">
    <property type="protein sequence ID" value="EFJ01416.1"/>
    <property type="molecule type" value="Genomic_DNA"/>
</dbReference>
<dbReference type="eggNOG" id="ENOG502SREE">
    <property type="taxonomic scope" value="Eukaryota"/>
</dbReference>
<evidence type="ECO:0000256" key="1">
    <source>
        <dbReference type="SAM" id="SignalP"/>
    </source>
</evidence>
<dbReference type="STRING" id="578458.D8PUA4"/>
<dbReference type="AlphaFoldDB" id="D8PUA4"/>
<dbReference type="InParanoid" id="D8PUA4"/>
<dbReference type="VEuPathDB" id="FungiDB:SCHCODRAFT_02604144"/>
<proteinExistence type="predicted"/>
<dbReference type="GeneID" id="9586918"/>